<comment type="catalytic activity">
    <reaction evidence="34">
        <text>hexanal + NADP(+) = (E)-hex-2-enal + NADPH + H(+)</text>
        <dbReference type="Rhea" id="RHEA:50776"/>
        <dbReference type="ChEBI" id="CHEBI:15378"/>
        <dbReference type="ChEBI" id="CHEBI:28913"/>
        <dbReference type="ChEBI" id="CHEBI:57783"/>
        <dbReference type="ChEBI" id="CHEBI:58349"/>
        <dbReference type="ChEBI" id="CHEBI:88528"/>
    </reaction>
    <physiologicalReaction direction="right-to-left" evidence="34">
        <dbReference type="Rhea" id="RHEA:50778"/>
    </physiologicalReaction>
</comment>
<comment type="catalytic activity">
    <reaction evidence="27">
        <text>13,14-dihydro-15-oxo-PGF2alpha + NADP(+) = 15-oxoprostaglandin F2alpha + NADPH + H(+)</text>
        <dbReference type="Rhea" id="RHEA:50588"/>
        <dbReference type="ChEBI" id="CHEBI:15378"/>
        <dbReference type="ChEBI" id="CHEBI:57783"/>
        <dbReference type="ChEBI" id="CHEBI:58349"/>
        <dbReference type="ChEBI" id="CHEBI:133374"/>
        <dbReference type="ChEBI" id="CHEBI:133409"/>
    </reaction>
    <physiologicalReaction direction="right-to-left" evidence="27">
        <dbReference type="Rhea" id="RHEA:50590"/>
    </physiologicalReaction>
</comment>
<dbReference type="PANTHER" id="PTHR43205">
    <property type="entry name" value="PROSTAGLANDIN REDUCTASE"/>
    <property type="match status" value="1"/>
</dbReference>
<dbReference type="SUPFAM" id="SSF51735">
    <property type="entry name" value="NAD(P)-binding Rossmann-fold domains"/>
    <property type="match status" value="1"/>
</dbReference>
<comment type="catalytic activity">
    <reaction evidence="28">
        <text>4-hydroxynonanal + NADP(+) = (E)-4-hydroxynon-2-enal + NADPH + H(+)</text>
        <dbReference type="Rhea" id="RHEA:64736"/>
        <dbReference type="ChEBI" id="CHEBI:15378"/>
        <dbReference type="ChEBI" id="CHEBI:57783"/>
        <dbReference type="ChEBI" id="CHEBI:58349"/>
        <dbReference type="ChEBI" id="CHEBI:58968"/>
        <dbReference type="ChEBI" id="CHEBI:156112"/>
    </reaction>
    <physiologicalReaction direction="right-to-left" evidence="28">
        <dbReference type="Rhea" id="RHEA:64738"/>
    </physiologicalReaction>
</comment>
<evidence type="ECO:0000256" key="13">
    <source>
        <dbReference type="ARBA" id="ARBA00023002"/>
    </source>
</evidence>
<dbReference type="GO" id="GO:0032440">
    <property type="term" value="F:2-alkenal reductase [NAD(P)H] activity"/>
    <property type="evidence" value="ECO:0007669"/>
    <property type="project" value="UniProtKB-EC"/>
</dbReference>
<keyword evidence="8" id="KW-0644">Prostaglandin metabolism</keyword>
<dbReference type="InterPro" id="IPR011032">
    <property type="entry name" value="GroES-like_sf"/>
</dbReference>
<dbReference type="GO" id="GO:0047522">
    <property type="term" value="F:15-oxoprostaglandin 13-reductase [NAD(P)+] activity"/>
    <property type="evidence" value="ECO:0007669"/>
    <property type="project" value="UniProtKB-EC"/>
</dbReference>
<evidence type="ECO:0000256" key="16">
    <source>
        <dbReference type="ARBA" id="ARBA00031851"/>
    </source>
</evidence>
<keyword evidence="37" id="KW-1185">Reference proteome</keyword>
<evidence type="ECO:0000313" key="36">
    <source>
        <dbReference type="EMBL" id="KAF0294877.1"/>
    </source>
</evidence>
<sequence length="345" mass="37920">MKAEKFTLVRHFDGFPKTTDFKLDSEELPPLKDGEVLCQAEFLSVDPYMRPYTMSMTPPLTMIGGQIAKVVESRNVKYPAGSYVIGQLGWRSLTIVSLDSSPFHKDAPESFRRGKAEVLELLPDLGDLPRSYGLGVCGMPGTTAYFGFLELCQPKEGETVVVTGAAGAVGSLVGQIAKIKGCRVIGFAGTDDKCAWLRELGYDVAINYKTCPDIDAALKEAAPKGIDCYFDNVGGMLSHRIRQQMNLFGRISVCGSISSYNDKTGEGAQVPVPEMTTVFKQLRSEGFIVTRWWHRKNEAISQMAAWVREGKIKVQEHVTEGFHNMPQAFMGMLKGDNTGKAIVKV</sequence>
<evidence type="ECO:0000256" key="26">
    <source>
        <dbReference type="ARBA" id="ARBA00048066"/>
    </source>
</evidence>
<evidence type="ECO:0000256" key="22">
    <source>
        <dbReference type="ARBA" id="ARBA00047742"/>
    </source>
</evidence>
<dbReference type="CDD" id="cd08294">
    <property type="entry name" value="leukotriene_B4_DH_like"/>
    <property type="match status" value="1"/>
</dbReference>
<keyword evidence="14" id="KW-0443">Lipid metabolism</keyword>
<comment type="catalytic activity">
    <reaction evidence="33">
        <text>an n-alkanal + NADP(+) = an alk-2-enal + NADPH + H(+)</text>
        <dbReference type="Rhea" id="RHEA:13737"/>
        <dbReference type="ChEBI" id="CHEBI:12834"/>
        <dbReference type="ChEBI" id="CHEBI:13757"/>
        <dbReference type="ChEBI" id="CHEBI:15378"/>
        <dbReference type="ChEBI" id="CHEBI:57783"/>
        <dbReference type="ChEBI" id="CHEBI:58349"/>
        <dbReference type="EC" id="1.3.1.74"/>
    </reaction>
    <physiologicalReaction direction="right-to-left" evidence="33">
        <dbReference type="Rhea" id="RHEA:13739"/>
    </physiologicalReaction>
</comment>
<evidence type="ECO:0000256" key="5">
    <source>
        <dbReference type="ARBA" id="ARBA00012410"/>
    </source>
</evidence>
<comment type="catalytic activity">
    <reaction evidence="32">
        <text>13,14-dihydro-15-oxo-prostaglandin E1 + NADP(+) = 15-oxoprostaglandin E1 + NADPH + H(+)</text>
        <dbReference type="Rhea" id="RHEA:50584"/>
        <dbReference type="ChEBI" id="CHEBI:15378"/>
        <dbReference type="ChEBI" id="CHEBI:57401"/>
        <dbReference type="ChEBI" id="CHEBI:57783"/>
        <dbReference type="ChEBI" id="CHEBI:58349"/>
        <dbReference type="ChEBI" id="CHEBI:133408"/>
    </reaction>
    <physiologicalReaction direction="right-to-left" evidence="32">
        <dbReference type="Rhea" id="RHEA:50586"/>
    </physiologicalReaction>
</comment>
<evidence type="ECO:0000256" key="27">
    <source>
        <dbReference type="ARBA" id="ARBA00048290"/>
    </source>
</evidence>
<dbReference type="AlphaFoldDB" id="A0A6A4VEQ3"/>
<evidence type="ECO:0000256" key="29">
    <source>
        <dbReference type="ARBA" id="ARBA00048591"/>
    </source>
</evidence>
<evidence type="ECO:0000256" key="4">
    <source>
        <dbReference type="ARBA" id="ARBA00011981"/>
    </source>
</evidence>
<evidence type="ECO:0000256" key="28">
    <source>
        <dbReference type="ARBA" id="ARBA00048387"/>
    </source>
</evidence>
<dbReference type="PANTHER" id="PTHR43205:SF7">
    <property type="entry name" value="PROSTAGLANDIN REDUCTASE 1"/>
    <property type="match status" value="1"/>
</dbReference>
<dbReference type="InterPro" id="IPR045010">
    <property type="entry name" value="MDR_fam"/>
</dbReference>
<keyword evidence="11" id="KW-0521">NADP</keyword>
<evidence type="ECO:0000256" key="12">
    <source>
        <dbReference type="ARBA" id="ARBA00022990"/>
    </source>
</evidence>
<evidence type="ECO:0000256" key="6">
    <source>
        <dbReference type="ARBA" id="ARBA00020651"/>
    </source>
</evidence>
<dbReference type="InterPro" id="IPR014190">
    <property type="entry name" value="PTGR1"/>
</dbReference>
<dbReference type="Pfam" id="PF16884">
    <property type="entry name" value="ADH_N_2"/>
    <property type="match status" value="1"/>
</dbReference>
<evidence type="ECO:0000256" key="18">
    <source>
        <dbReference type="ARBA" id="ARBA00032297"/>
    </source>
</evidence>
<keyword evidence="10" id="KW-0276">Fatty acid metabolism</keyword>
<dbReference type="InterPro" id="IPR041694">
    <property type="entry name" value="ADH_N_2"/>
</dbReference>
<evidence type="ECO:0000256" key="11">
    <source>
        <dbReference type="ARBA" id="ARBA00022857"/>
    </source>
</evidence>
<proteinExistence type="inferred from homology"/>
<comment type="caution">
    <text evidence="36">The sequence shown here is derived from an EMBL/GenBank/DDBJ whole genome shotgun (WGS) entry which is preliminary data.</text>
</comment>
<name>A0A6A4VEQ3_AMPAM</name>
<reference evidence="36 37" key="1">
    <citation type="submission" date="2019-07" db="EMBL/GenBank/DDBJ databases">
        <title>Draft genome assembly of a fouling barnacle, Amphibalanus amphitrite (Darwin, 1854): The first reference genome for Thecostraca.</title>
        <authorList>
            <person name="Kim W."/>
        </authorList>
    </citation>
    <scope>NUCLEOTIDE SEQUENCE [LARGE SCALE GENOMIC DNA]</scope>
    <source>
        <strain evidence="36">SNU_AA5</strain>
        <tissue evidence="36">Soma without cirri and trophi</tissue>
    </source>
</reference>
<keyword evidence="13" id="KW-0560">Oxidoreductase</keyword>
<dbReference type="InterPro" id="IPR020843">
    <property type="entry name" value="ER"/>
</dbReference>
<comment type="subunit">
    <text evidence="3">Monomer or homodimer.</text>
</comment>
<dbReference type="EC" id="1.3.1.48" evidence="4"/>
<dbReference type="InterPro" id="IPR013149">
    <property type="entry name" value="ADH-like_C"/>
</dbReference>
<evidence type="ECO:0000256" key="15">
    <source>
        <dbReference type="ARBA" id="ARBA00023278"/>
    </source>
</evidence>
<feature type="domain" description="Enoyl reductase (ER)" evidence="35">
    <location>
        <begin position="14"/>
        <end position="343"/>
    </location>
</feature>
<dbReference type="FunFam" id="3.40.50.720:FF:000121">
    <property type="entry name" value="Prostaglandin reductase 2"/>
    <property type="match status" value="1"/>
</dbReference>
<keyword evidence="15" id="KW-0379">Hydroxylation</keyword>
<evidence type="ECO:0000259" key="35">
    <source>
        <dbReference type="SMART" id="SM00829"/>
    </source>
</evidence>
<dbReference type="EC" id="1.3.1.74" evidence="5"/>
<comment type="catalytic activity">
    <reaction evidence="21">
        <text>decanal + NADP(+) = (2E)-decenal + NADPH + H(+)</text>
        <dbReference type="Rhea" id="RHEA:50612"/>
        <dbReference type="ChEBI" id="CHEBI:15378"/>
        <dbReference type="ChEBI" id="CHEBI:31457"/>
        <dbReference type="ChEBI" id="CHEBI:57783"/>
        <dbReference type="ChEBI" id="CHEBI:58349"/>
        <dbReference type="ChEBI" id="CHEBI:133455"/>
    </reaction>
    <physiologicalReaction direction="right-to-left" evidence="21">
        <dbReference type="Rhea" id="RHEA:50614"/>
    </physiologicalReaction>
</comment>
<protein>
    <recommendedName>
        <fullName evidence="6">Prostaglandin reductase 1</fullName>
        <ecNumber evidence="4">1.3.1.48</ecNumber>
        <ecNumber evidence="5">1.3.1.74</ecNumber>
    </recommendedName>
    <alternativeName>
        <fullName evidence="19">15-oxoprostaglandin 13-reductase</fullName>
    </alternativeName>
    <alternativeName>
        <fullName evidence="17">Dithiolethione-inducible gene 1 protein</fullName>
    </alternativeName>
    <alternativeName>
        <fullName evidence="16">Leukotriene B4 12-hydroxydehydrogenase</fullName>
    </alternativeName>
    <alternativeName>
        <fullName evidence="18">NAD(P)H-dependent alkenal/one oxidoreductase</fullName>
    </alternativeName>
</protein>
<evidence type="ECO:0000256" key="32">
    <source>
        <dbReference type="ARBA" id="ARBA00049070"/>
    </source>
</evidence>
<evidence type="ECO:0000256" key="24">
    <source>
        <dbReference type="ARBA" id="ARBA00047878"/>
    </source>
</evidence>
<comment type="subcellular location">
    <subcellularLocation>
        <location evidence="1">Cytoplasm</location>
    </subcellularLocation>
</comment>
<dbReference type="GO" id="GO:0005737">
    <property type="term" value="C:cytoplasm"/>
    <property type="evidence" value="ECO:0007669"/>
    <property type="project" value="UniProtKB-SubCell"/>
</dbReference>
<evidence type="ECO:0000256" key="8">
    <source>
        <dbReference type="ARBA" id="ARBA00022501"/>
    </source>
</evidence>
<dbReference type="InterPro" id="IPR036291">
    <property type="entry name" value="NAD(P)-bd_dom_sf"/>
</dbReference>
<evidence type="ECO:0000256" key="20">
    <source>
        <dbReference type="ARBA" id="ARBA00047461"/>
    </source>
</evidence>
<evidence type="ECO:0000256" key="31">
    <source>
        <dbReference type="ARBA" id="ARBA00049068"/>
    </source>
</evidence>
<evidence type="ECO:0000256" key="9">
    <source>
        <dbReference type="ARBA" id="ARBA00022553"/>
    </source>
</evidence>
<dbReference type="SMART" id="SM00829">
    <property type="entry name" value="PKS_ER"/>
    <property type="match status" value="1"/>
</dbReference>
<dbReference type="SUPFAM" id="SSF50129">
    <property type="entry name" value="GroES-like"/>
    <property type="match status" value="2"/>
</dbReference>
<evidence type="ECO:0000256" key="30">
    <source>
        <dbReference type="ARBA" id="ARBA00048953"/>
    </source>
</evidence>
<evidence type="ECO:0000313" key="37">
    <source>
        <dbReference type="Proteomes" id="UP000440578"/>
    </source>
</evidence>
<evidence type="ECO:0000256" key="7">
    <source>
        <dbReference type="ARBA" id="ARBA00022490"/>
    </source>
</evidence>
<gene>
    <name evidence="36" type="primary">Ptgr1_1</name>
    <name evidence="36" type="ORF">FJT64_007511</name>
</gene>
<dbReference type="EMBL" id="VIIS01001652">
    <property type="protein sequence ID" value="KAF0294877.1"/>
    <property type="molecule type" value="Genomic_DNA"/>
</dbReference>
<comment type="catalytic activity">
    <reaction evidence="25">
        <text>dodecanal + NADP(+) = (2E)-dodecenal + NADPH + H(+)</text>
        <dbReference type="Rhea" id="RHEA:50784"/>
        <dbReference type="ChEBI" id="CHEBI:15378"/>
        <dbReference type="ChEBI" id="CHEBI:27836"/>
        <dbReference type="ChEBI" id="CHEBI:57783"/>
        <dbReference type="ChEBI" id="CHEBI:58349"/>
        <dbReference type="ChEBI" id="CHEBI:133741"/>
    </reaction>
    <physiologicalReaction direction="right-to-left" evidence="25">
        <dbReference type="Rhea" id="RHEA:50786"/>
    </physiologicalReaction>
</comment>
<comment type="catalytic activity">
    <reaction evidence="31">
        <text>(5S,12S)-dihydroxy-(6E,10E,12E,14Z)-eicosatetraenoate + NADP(+) = 12-oxo-(5S)-hydroxy-(6E,8E,10E,14Z)-eicosatetraenoate + NADPH + H(+)</text>
        <dbReference type="Rhea" id="RHEA:51212"/>
        <dbReference type="ChEBI" id="CHEBI:15378"/>
        <dbReference type="ChEBI" id="CHEBI:57783"/>
        <dbReference type="ChEBI" id="CHEBI:58349"/>
        <dbReference type="ChEBI" id="CHEBI:133974"/>
        <dbReference type="ChEBI" id="CHEBI:133975"/>
    </reaction>
    <physiologicalReaction direction="left-to-right" evidence="31">
        <dbReference type="Rhea" id="RHEA:51213"/>
    </physiologicalReaction>
</comment>
<comment type="catalytic activity">
    <reaction evidence="22">
        <text>pentan-2-one + NADP(+) = (E)-pent-3-en-2-one + NADPH + H(+)</text>
        <dbReference type="Rhea" id="RHEA:50788"/>
        <dbReference type="ChEBI" id="CHEBI:15378"/>
        <dbReference type="ChEBI" id="CHEBI:16472"/>
        <dbReference type="ChEBI" id="CHEBI:57783"/>
        <dbReference type="ChEBI" id="CHEBI:58349"/>
        <dbReference type="ChEBI" id="CHEBI:145276"/>
    </reaction>
    <physiologicalReaction direction="right-to-left" evidence="22">
        <dbReference type="Rhea" id="RHEA:50790"/>
    </physiologicalReaction>
</comment>
<dbReference type="Gene3D" id="3.90.180.10">
    <property type="entry name" value="Medium-chain alcohol dehydrogenases, catalytic domain"/>
    <property type="match status" value="1"/>
</dbReference>
<evidence type="ECO:0000256" key="1">
    <source>
        <dbReference type="ARBA" id="ARBA00004496"/>
    </source>
</evidence>
<evidence type="ECO:0000256" key="19">
    <source>
        <dbReference type="ARBA" id="ARBA00033119"/>
    </source>
</evidence>
<comment type="catalytic activity">
    <reaction evidence="26">
        <text>nonan-2-one + NADP(+) = (3E)-nonen-2-one + NADPH + H(+)</text>
        <dbReference type="Rhea" id="RHEA:50616"/>
        <dbReference type="ChEBI" id="CHEBI:15378"/>
        <dbReference type="ChEBI" id="CHEBI:57783"/>
        <dbReference type="ChEBI" id="CHEBI:58349"/>
        <dbReference type="ChEBI" id="CHEBI:77927"/>
        <dbReference type="ChEBI" id="CHEBI:133457"/>
    </reaction>
    <physiologicalReaction direction="right-to-left" evidence="26">
        <dbReference type="Rhea" id="RHEA:50618"/>
    </physiologicalReaction>
</comment>
<keyword evidence="9" id="KW-0597">Phosphoprotein</keyword>
<dbReference type="OrthoDB" id="809632at2759"/>
<evidence type="ECO:0000256" key="3">
    <source>
        <dbReference type="ARBA" id="ARBA00011852"/>
    </source>
</evidence>
<evidence type="ECO:0000256" key="25">
    <source>
        <dbReference type="ARBA" id="ARBA00047903"/>
    </source>
</evidence>
<evidence type="ECO:0000256" key="14">
    <source>
        <dbReference type="ARBA" id="ARBA00023098"/>
    </source>
</evidence>
<evidence type="ECO:0000256" key="23">
    <source>
        <dbReference type="ARBA" id="ARBA00047871"/>
    </source>
</evidence>
<evidence type="ECO:0000256" key="2">
    <source>
        <dbReference type="ARBA" id="ARBA00010460"/>
    </source>
</evidence>
<comment type="catalytic activity">
    <reaction evidence="29">
        <text>20-hydroxy-leukotriene B4 + NADP(+) = 12-oxo-20-hydroxy-leukotriene B4 + NADPH + H(+)</text>
        <dbReference type="Rhea" id="RHEA:51208"/>
        <dbReference type="ChEBI" id="CHEBI:15378"/>
        <dbReference type="ChEBI" id="CHEBI:57460"/>
        <dbReference type="ChEBI" id="CHEBI:57783"/>
        <dbReference type="ChEBI" id="CHEBI:58349"/>
        <dbReference type="ChEBI" id="CHEBI:133346"/>
    </reaction>
    <physiologicalReaction direction="left-to-right" evidence="29">
        <dbReference type="Rhea" id="RHEA:51209"/>
    </physiologicalReaction>
</comment>
<dbReference type="Gene3D" id="3.40.50.720">
    <property type="entry name" value="NAD(P)-binding Rossmann-like Domain"/>
    <property type="match status" value="1"/>
</dbReference>
<evidence type="ECO:0000256" key="21">
    <source>
        <dbReference type="ARBA" id="ARBA00047617"/>
    </source>
</evidence>
<dbReference type="GO" id="GO:0006693">
    <property type="term" value="P:prostaglandin metabolic process"/>
    <property type="evidence" value="ECO:0007669"/>
    <property type="project" value="UniProtKB-KW"/>
</dbReference>
<dbReference type="Pfam" id="PF00107">
    <property type="entry name" value="ADH_zinc_N"/>
    <property type="match status" value="1"/>
</dbReference>
<evidence type="ECO:0000256" key="17">
    <source>
        <dbReference type="ARBA" id="ARBA00032255"/>
    </source>
</evidence>
<keyword evidence="12" id="KW-0007">Acetylation</keyword>
<evidence type="ECO:0000256" key="34">
    <source>
        <dbReference type="ARBA" id="ARBA00049368"/>
    </source>
</evidence>
<comment type="similarity">
    <text evidence="2">Belongs to the NADP-dependent oxidoreductase L4BD family.</text>
</comment>
<comment type="catalytic activity">
    <reaction evidence="24">
        <text>13,14-dihydro-15-oxo-prostaglandin F1alpha + NADP(+) = 15-oxoprostaglandin F1alpha + NADPH + H(+)</text>
        <dbReference type="Rhea" id="RHEA:50592"/>
        <dbReference type="ChEBI" id="CHEBI:15378"/>
        <dbReference type="ChEBI" id="CHEBI:57783"/>
        <dbReference type="ChEBI" id="CHEBI:58349"/>
        <dbReference type="ChEBI" id="CHEBI:79072"/>
        <dbReference type="ChEBI" id="CHEBI:133411"/>
    </reaction>
    <physiologicalReaction direction="right-to-left" evidence="24">
        <dbReference type="Rhea" id="RHEA:50594"/>
    </physiologicalReaction>
</comment>
<comment type="catalytic activity">
    <reaction evidence="23">
        <text>leukotriene B4 + NADP(+) = 12-oxo-leukotriene B4 + NADPH + H(+)</text>
        <dbReference type="Rhea" id="RHEA:50608"/>
        <dbReference type="ChEBI" id="CHEBI:15378"/>
        <dbReference type="ChEBI" id="CHEBI:57461"/>
        <dbReference type="ChEBI" id="CHEBI:57783"/>
        <dbReference type="ChEBI" id="CHEBI:58349"/>
        <dbReference type="ChEBI" id="CHEBI:133309"/>
    </reaction>
    <physiologicalReaction direction="left-to-right" evidence="23">
        <dbReference type="Rhea" id="RHEA:50609"/>
    </physiologicalReaction>
</comment>
<accession>A0A6A4VEQ3</accession>
<comment type="catalytic activity">
    <reaction evidence="30">
        <text>6-trans-leukotriene B4 + NADP(+) = 12-oxo-(5S)-hydroxy-(6E,8E,10E,14Z)-eicosatetraenoate + NADPH + H(+)</text>
        <dbReference type="Rhea" id="RHEA:51204"/>
        <dbReference type="ChEBI" id="CHEBI:15378"/>
        <dbReference type="ChEBI" id="CHEBI:57783"/>
        <dbReference type="ChEBI" id="CHEBI:58349"/>
        <dbReference type="ChEBI" id="CHEBI:90723"/>
        <dbReference type="ChEBI" id="CHEBI:133974"/>
    </reaction>
    <physiologicalReaction direction="left-to-right" evidence="30">
        <dbReference type="Rhea" id="RHEA:51205"/>
    </physiologicalReaction>
</comment>
<evidence type="ECO:0000256" key="10">
    <source>
        <dbReference type="ARBA" id="ARBA00022832"/>
    </source>
</evidence>
<evidence type="ECO:0000256" key="33">
    <source>
        <dbReference type="ARBA" id="ARBA00049179"/>
    </source>
</evidence>
<keyword evidence="7" id="KW-0963">Cytoplasm</keyword>
<organism evidence="36 37">
    <name type="scientific">Amphibalanus amphitrite</name>
    <name type="common">Striped barnacle</name>
    <name type="synonym">Balanus amphitrite</name>
    <dbReference type="NCBI Taxonomy" id="1232801"/>
    <lineage>
        <taxon>Eukaryota</taxon>
        <taxon>Metazoa</taxon>
        <taxon>Ecdysozoa</taxon>
        <taxon>Arthropoda</taxon>
        <taxon>Crustacea</taxon>
        <taxon>Multicrustacea</taxon>
        <taxon>Cirripedia</taxon>
        <taxon>Thoracica</taxon>
        <taxon>Thoracicalcarea</taxon>
        <taxon>Balanomorpha</taxon>
        <taxon>Balanoidea</taxon>
        <taxon>Balanidae</taxon>
        <taxon>Amphibalaninae</taxon>
        <taxon>Amphibalanus</taxon>
    </lineage>
</organism>
<dbReference type="Proteomes" id="UP000440578">
    <property type="component" value="Unassembled WGS sequence"/>
</dbReference>
<comment type="catalytic activity">
    <reaction evidence="20">
        <text>octanal + NADP(+) = (2E)-octenal + NADPH + H(+)</text>
        <dbReference type="Rhea" id="RHEA:50780"/>
        <dbReference type="ChEBI" id="CHEBI:15378"/>
        <dbReference type="ChEBI" id="CHEBI:17935"/>
        <dbReference type="ChEBI" id="CHEBI:57783"/>
        <dbReference type="ChEBI" id="CHEBI:58349"/>
        <dbReference type="ChEBI" id="CHEBI:61748"/>
    </reaction>
    <physiologicalReaction direction="right-to-left" evidence="20">
        <dbReference type="Rhea" id="RHEA:50782"/>
    </physiologicalReaction>
</comment>